<evidence type="ECO:0000313" key="2">
    <source>
        <dbReference type="EMBL" id="GFO15997.1"/>
    </source>
</evidence>
<reference evidence="2 3" key="1">
    <citation type="journal article" date="2021" name="Elife">
        <title>Chloroplast acquisition without the gene transfer in kleptoplastic sea slugs, Plakobranchus ocellatus.</title>
        <authorList>
            <person name="Maeda T."/>
            <person name="Takahashi S."/>
            <person name="Yoshida T."/>
            <person name="Shimamura S."/>
            <person name="Takaki Y."/>
            <person name="Nagai Y."/>
            <person name="Toyoda A."/>
            <person name="Suzuki Y."/>
            <person name="Arimoto A."/>
            <person name="Ishii H."/>
            <person name="Satoh N."/>
            <person name="Nishiyama T."/>
            <person name="Hasebe M."/>
            <person name="Maruyama T."/>
            <person name="Minagawa J."/>
            <person name="Obokata J."/>
            <person name="Shigenobu S."/>
        </authorList>
    </citation>
    <scope>NUCLEOTIDE SEQUENCE [LARGE SCALE GENOMIC DNA]</scope>
</reference>
<evidence type="ECO:0000256" key="1">
    <source>
        <dbReference type="SAM" id="Phobius"/>
    </source>
</evidence>
<dbReference type="EMBL" id="BLXT01004638">
    <property type="protein sequence ID" value="GFO15997.1"/>
    <property type="molecule type" value="Genomic_DNA"/>
</dbReference>
<feature type="transmembrane region" description="Helical" evidence="1">
    <location>
        <begin position="81"/>
        <end position="114"/>
    </location>
</feature>
<dbReference type="Proteomes" id="UP000735302">
    <property type="component" value="Unassembled WGS sequence"/>
</dbReference>
<keyword evidence="3" id="KW-1185">Reference proteome</keyword>
<gene>
    <name evidence="2" type="ORF">PoB_004250200</name>
</gene>
<accession>A0AAV4B984</accession>
<keyword evidence="1" id="KW-0472">Membrane</keyword>
<sequence length="133" mass="13755">MAGSDVARQQGNSVVSSLRPPTLPGQSVYIWDQTDVGSYTAESSYLPSQVRLKGLAGDNQRSESPRQHKALKFSVLVEQPAIAVTVNVATVVAVSIAAAAIVIVAEAVALAIGVASPLVLLSDSCCCYSGEPL</sequence>
<keyword evidence="1" id="KW-0812">Transmembrane</keyword>
<protein>
    <submittedName>
        <fullName evidence="2">Uncharacterized protein</fullName>
    </submittedName>
</protein>
<keyword evidence="1" id="KW-1133">Transmembrane helix</keyword>
<dbReference type="AlphaFoldDB" id="A0AAV4B984"/>
<comment type="caution">
    <text evidence="2">The sequence shown here is derived from an EMBL/GenBank/DDBJ whole genome shotgun (WGS) entry which is preliminary data.</text>
</comment>
<evidence type="ECO:0000313" key="3">
    <source>
        <dbReference type="Proteomes" id="UP000735302"/>
    </source>
</evidence>
<proteinExistence type="predicted"/>
<name>A0AAV4B984_9GAST</name>
<organism evidence="2 3">
    <name type="scientific">Plakobranchus ocellatus</name>
    <dbReference type="NCBI Taxonomy" id="259542"/>
    <lineage>
        <taxon>Eukaryota</taxon>
        <taxon>Metazoa</taxon>
        <taxon>Spiralia</taxon>
        <taxon>Lophotrochozoa</taxon>
        <taxon>Mollusca</taxon>
        <taxon>Gastropoda</taxon>
        <taxon>Heterobranchia</taxon>
        <taxon>Euthyneura</taxon>
        <taxon>Panpulmonata</taxon>
        <taxon>Sacoglossa</taxon>
        <taxon>Placobranchoidea</taxon>
        <taxon>Plakobranchidae</taxon>
        <taxon>Plakobranchus</taxon>
    </lineage>
</organism>